<dbReference type="EMBL" id="GAKP01000348">
    <property type="protein sequence ID" value="JAC58604.1"/>
    <property type="molecule type" value="Transcribed_RNA"/>
</dbReference>
<evidence type="ECO:0000256" key="8">
    <source>
        <dbReference type="ARBA" id="ARBA00023175"/>
    </source>
</evidence>
<dbReference type="KEGG" id="bdr:105230004"/>
<dbReference type="Pfam" id="PF01221">
    <property type="entry name" value="Dynein_light"/>
    <property type="match status" value="1"/>
</dbReference>
<name>A0A034WVE0_BACDO</name>
<dbReference type="Gene3D" id="3.30.740.10">
    <property type="entry name" value="Protein Inhibitor Of Neuronal Nitric Oxide Synthase"/>
    <property type="match status" value="1"/>
</dbReference>
<gene>
    <name evidence="13" type="primary">DNAL4</name>
    <name evidence="15" type="synonym">LOC105230004</name>
</gene>
<evidence type="ECO:0000256" key="10">
    <source>
        <dbReference type="ARBA" id="ARBA00023273"/>
    </source>
</evidence>
<dbReference type="OrthoDB" id="6506078at2759"/>
<keyword evidence="6 12" id="KW-0243">Dynein</keyword>
<keyword evidence="9 12" id="KW-0206">Cytoskeleton</keyword>
<keyword evidence="14" id="KW-1185">Reference proteome</keyword>
<dbReference type="InterPro" id="IPR001372">
    <property type="entry name" value="Dynein_light_chain_typ-1/2"/>
</dbReference>
<protein>
    <recommendedName>
        <fullName evidence="12">Dynein light chain</fullName>
    </recommendedName>
</protein>
<dbReference type="PANTHER" id="PTHR11886:SF2">
    <property type="entry name" value="DYNEIN AXONEMAL LIGHT CHAIN 4"/>
    <property type="match status" value="1"/>
</dbReference>
<evidence type="ECO:0000256" key="9">
    <source>
        <dbReference type="ARBA" id="ARBA00023212"/>
    </source>
</evidence>
<dbReference type="GeneID" id="105230004"/>
<dbReference type="GO" id="GO:0007017">
    <property type="term" value="P:microtubule-based process"/>
    <property type="evidence" value="ECO:0007669"/>
    <property type="project" value="InterPro"/>
</dbReference>
<evidence type="ECO:0000313" key="14">
    <source>
        <dbReference type="Proteomes" id="UP001652620"/>
    </source>
</evidence>
<dbReference type="InterPro" id="IPR037177">
    <property type="entry name" value="DLC_sf"/>
</dbReference>
<comment type="subunit">
    <text evidence="3">Consists of at least two heavy chains and a number of intermediate and light chains.</text>
</comment>
<comment type="similarity">
    <text evidence="2 12">Belongs to the dynein light chain family.</text>
</comment>
<reference evidence="13" key="1">
    <citation type="journal article" date="2014" name="BMC Genomics">
        <title>Characterizing the developmental transcriptome of the oriental fruit fly, Bactrocera dorsalis (Diptera: Tephritidae) through comparative genomic analysis with Drosophila melanogaster utilizing modENCODE datasets.</title>
        <authorList>
            <person name="Geib S.M."/>
            <person name="Calla B."/>
            <person name="Hall B."/>
            <person name="Hou S."/>
            <person name="Manoukis N.C."/>
        </authorList>
    </citation>
    <scope>NUCLEOTIDE SEQUENCE</scope>
    <source>
        <strain evidence="13">Punador</strain>
    </source>
</reference>
<dbReference type="FunFam" id="3.30.740.10:FF:000002">
    <property type="entry name" value="Dynein light chain"/>
    <property type="match status" value="1"/>
</dbReference>
<dbReference type="AlphaFoldDB" id="A0A034WVE0"/>
<keyword evidence="4 12" id="KW-0963">Cytoplasm</keyword>
<dbReference type="GO" id="GO:0005930">
    <property type="term" value="C:axoneme"/>
    <property type="evidence" value="ECO:0007669"/>
    <property type="project" value="UniProtKB-SubCell"/>
</dbReference>
<dbReference type="Proteomes" id="UP001652620">
    <property type="component" value="Chromosome 3"/>
</dbReference>
<dbReference type="GO" id="GO:0030286">
    <property type="term" value="C:dynein complex"/>
    <property type="evidence" value="ECO:0007669"/>
    <property type="project" value="UniProtKB-KW"/>
</dbReference>
<dbReference type="SUPFAM" id="SSF54648">
    <property type="entry name" value="DLC"/>
    <property type="match status" value="1"/>
</dbReference>
<evidence type="ECO:0000256" key="7">
    <source>
        <dbReference type="ARBA" id="ARBA00023069"/>
    </source>
</evidence>
<proteinExistence type="inferred from homology"/>
<keyword evidence="5 12" id="KW-0493">Microtubule</keyword>
<comment type="function">
    <text evidence="11">Force generating protein of respiratory cilia. Produces force towards the minus ends of microtubules. Dynein has ATPase activity.</text>
</comment>
<evidence type="ECO:0000256" key="1">
    <source>
        <dbReference type="ARBA" id="ARBA00004430"/>
    </source>
</evidence>
<accession>A0A034WVE0</accession>
<dbReference type="PANTHER" id="PTHR11886">
    <property type="entry name" value="DYNEIN LIGHT CHAIN"/>
    <property type="match status" value="1"/>
</dbReference>
<sequence>MADEGANPEKEAEKKIVHTYPLVKHSDMNEEMRTEAIEMSITACEKYSSNYEQAARVIKETMDKKFGIYWHVVVGEGFGFEVSYETKNILYLFFGGNLAILLWKCS</sequence>
<comment type="subcellular location">
    <subcellularLocation>
        <location evidence="1">Cytoplasm</location>
        <location evidence="1">Cytoskeleton</location>
        <location evidence="1">Cilium axoneme</location>
    </subcellularLocation>
</comment>
<evidence type="ECO:0000256" key="2">
    <source>
        <dbReference type="ARBA" id="ARBA00010156"/>
    </source>
</evidence>
<keyword evidence="7" id="KW-0969">Cilium</keyword>
<evidence type="ECO:0000256" key="11">
    <source>
        <dbReference type="ARBA" id="ARBA00057688"/>
    </source>
</evidence>
<reference evidence="15" key="2">
    <citation type="submission" date="2025-04" db="UniProtKB">
        <authorList>
            <consortium name="RefSeq"/>
        </authorList>
    </citation>
    <scope>IDENTIFICATION</scope>
    <source>
        <strain evidence="15">Punador</strain>
    </source>
</reference>
<dbReference type="RefSeq" id="XP_011208866.1">
    <property type="nucleotide sequence ID" value="XM_011210564.3"/>
</dbReference>
<organism evidence="13">
    <name type="scientific">Bactrocera dorsalis</name>
    <name type="common">Oriental fruit fly</name>
    <name type="synonym">Dacus dorsalis</name>
    <dbReference type="NCBI Taxonomy" id="27457"/>
    <lineage>
        <taxon>Eukaryota</taxon>
        <taxon>Metazoa</taxon>
        <taxon>Ecdysozoa</taxon>
        <taxon>Arthropoda</taxon>
        <taxon>Hexapoda</taxon>
        <taxon>Insecta</taxon>
        <taxon>Pterygota</taxon>
        <taxon>Neoptera</taxon>
        <taxon>Endopterygota</taxon>
        <taxon>Diptera</taxon>
        <taxon>Brachycera</taxon>
        <taxon>Muscomorpha</taxon>
        <taxon>Tephritoidea</taxon>
        <taxon>Tephritidae</taxon>
        <taxon>Bactrocera</taxon>
        <taxon>Bactrocera</taxon>
    </lineage>
</organism>
<dbReference type="GO" id="GO:0005874">
    <property type="term" value="C:microtubule"/>
    <property type="evidence" value="ECO:0007669"/>
    <property type="project" value="UniProtKB-KW"/>
</dbReference>
<dbReference type="SMART" id="SM01375">
    <property type="entry name" value="Dynein_light"/>
    <property type="match status" value="1"/>
</dbReference>
<keyword evidence="10" id="KW-0966">Cell projection</keyword>
<evidence type="ECO:0000256" key="4">
    <source>
        <dbReference type="ARBA" id="ARBA00022490"/>
    </source>
</evidence>
<evidence type="ECO:0000256" key="12">
    <source>
        <dbReference type="RuleBase" id="RU365010"/>
    </source>
</evidence>
<dbReference type="OMA" id="KEPEGPC"/>
<dbReference type="CDD" id="cd21453">
    <property type="entry name" value="DLC-like_DNAL4"/>
    <property type="match status" value="1"/>
</dbReference>
<evidence type="ECO:0000313" key="15">
    <source>
        <dbReference type="RefSeq" id="XP_011208866.1"/>
    </source>
</evidence>
<evidence type="ECO:0000256" key="5">
    <source>
        <dbReference type="ARBA" id="ARBA00022701"/>
    </source>
</evidence>
<evidence type="ECO:0000256" key="6">
    <source>
        <dbReference type="ARBA" id="ARBA00023017"/>
    </source>
</evidence>
<evidence type="ECO:0000256" key="3">
    <source>
        <dbReference type="ARBA" id="ARBA00011655"/>
    </source>
</evidence>
<evidence type="ECO:0000313" key="13">
    <source>
        <dbReference type="EMBL" id="JAC58604.1"/>
    </source>
</evidence>
<keyword evidence="8 12" id="KW-0505">Motor protein</keyword>